<dbReference type="Proteomes" id="UP000682892">
    <property type="component" value="Unassembled WGS sequence"/>
</dbReference>
<evidence type="ECO:0000256" key="1">
    <source>
        <dbReference type="SAM" id="MobiDB-lite"/>
    </source>
</evidence>
<accession>Q172B7</accession>
<feature type="region of interest" description="Disordered" evidence="1">
    <location>
        <begin position="1"/>
        <end position="29"/>
    </location>
</feature>
<reference evidence="2" key="1">
    <citation type="submission" date="2005-10" db="EMBL/GenBank/DDBJ databases">
        <authorList>
            <person name="Loftus B.J."/>
            <person name="Nene V.M."/>
            <person name="Hannick L.I."/>
            <person name="Bidwell S."/>
            <person name="Haas B."/>
            <person name="Amedeo P."/>
            <person name="Orvis J."/>
            <person name="Wortman J.R."/>
            <person name="White O.R."/>
            <person name="Salzberg S."/>
            <person name="Shumway M."/>
            <person name="Koo H."/>
            <person name="Zhao Y."/>
            <person name="Holmes M."/>
            <person name="Miller J."/>
            <person name="Schatz M."/>
            <person name="Pop M."/>
            <person name="Pai G."/>
            <person name="Utterback T."/>
            <person name="Rogers Y.-H."/>
            <person name="Kravitz S."/>
            <person name="Fraser C.M."/>
        </authorList>
    </citation>
    <scope>NUCLEOTIDE SEQUENCE</scope>
    <source>
        <strain evidence="2">Liverpool</strain>
    </source>
</reference>
<reference evidence="2" key="2">
    <citation type="journal article" date="2007" name="Science">
        <title>Genome sequence of Aedes aegypti, a major arbovirus vector.</title>
        <authorList>
            <person name="Nene V."/>
            <person name="Wortman J.R."/>
            <person name="Lawson D."/>
            <person name="Haas B."/>
            <person name="Kodira C."/>
            <person name="Tu Z.J."/>
            <person name="Loftus B."/>
            <person name="Xi Z."/>
            <person name="Megy K."/>
            <person name="Grabherr M."/>
            <person name="Ren Q."/>
            <person name="Zdobnov E.M."/>
            <person name="Lobo N.F."/>
            <person name="Campbell K.S."/>
            <person name="Brown S.E."/>
            <person name="Bonaldo M.F."/>
            <person name="Zhu J."/>
            <person name="Sinkins S.P."/>
            <person name="Hogenkamp D.G."/>
            <person name="Amedeo P."/>
            <person name="Arensburger P."/>
            <person name="Atkinson P.W."/>
            <person name="Bidwell S."/>
            <person name="Biedler J."/>
            <person name="Birney E."/>
            <person name="Bruggner R.V."/>
            <person name="Costas J."/>
            <person name="Coy M.R."/>
            <person name="Crabtree J."/>
            <person name="Crawford M."/>
            <person name="Debruyn B."/>
            <person name="Decaprio D."/>
            <person name="Eiglmeier K."/>
            <person name="Eisenstadt E."/>
            <person name="El-Dorry H."/>
            <person name="Gelbart W.M."/>
            <person name="Gomes S.L."/>
            <person name="Hammond M."/>
            <person name="Hannick L.I."/>
            <person name="Hogan J.R."/>
            <person name="Holmes M.H."/>
            <person name="Jaffe D."/>
            <person name="Johnston J.S."/>
            <person name="Kennedy R.C."/>
            <person name="Koo H."/>
            <person name="Kravitz S."/>
            <person name="Kriventseva E.V."/>
            <person name="Kulp D."/>
            <person name="Labutti K."/>
            <person name="Lee E."/>
            <person name="Li S."/>
            <person name="Lovin D.D."/>
            <person name="Mao C."/>
            <person name="Mauceli E."/>
            <person name="Menck C.F."/>
            <person name="Miller J.R."/>
            <person name="Montgomery P."/>
            <person name="Mori A."/>
            <person name="Nascimento A.L."/>
            <person name="Naveira H.F."/>
            <person name="Nusbaum C."/>
            <person name="O'leary S."/>
            <person name="Orvis J."/>
            <person name="Pertea M."/>
            <person name="Quesneville H."/>
            <person name="Reidenbach K.R."/>
            <person name="Rogers Y.H."/>
            <person name="Roth C.W."/>
            <person name="Schneider J.R."/>
            <person name="Schatz M."/>
            <person name="Shumway M."/>
            <person name="Stanke M."/>
            <person name="Stinson E.O."/>
            <person name="Tubio J.M."/>
            <person name="Vanzee J.P."/>
            <person name="Verjovski-Almeida S."/>
            <person name="Werner D."/>
            <person name="White O."/>
            <person name="Wyder S."/>
            <person name="Zeng Q."/>
            <person name="Zhao Q."/>
            <person name="Zhao Y."/>
            <person name="Hill C.A."/>
            <person name="Raikhel A.S."/>
            <person name="Soares M.B."/>
            <person name="Knudson D.L."/>
            <person name="Lee N.H."/>
            <person name="Galagan J."/>
            <person name="Salzberg S.L."/>
            <person name="Paulsen I.T."/>
            <person name="Dimopoulos G."/>
            <person name="Collins F.H."/>
            <person name="Birren B."/>
            <person name="Fraser-Liggett C.M."/>
            <person name="Severson D.W."/>
        </authorList>
    </citation>
    <scope>NUCLEOTIDE SEQUENCE [LARGE SCALE GENOMIC DNA]</scope>
    <source>
        <strain evidence="2">Liverpool</strain>
    </source>
</reference>
<evidence type="ECO:0000313" key="2">
    <source>
        <dbReference type="EMBL" id="EAT40821.1"/>
    </source>
</evidence>
<sequence>MGSNRKKKHETSSISFGFRPAFQTGPKSAGGFDTHISKFWHAAKLNWDVDVPEGPTLIVHKGSARHLAEPTALPWPTINVLPGRKIH</sequence>
<organism evidence="2 3">
    <name type="scientific">Aedes aegypti</name>
    <name type="common">Yellowfever mosquito</name>
    <name type="synonym">Culex aegypti</name>
    <dbReference type="NCBI Taxonomy" id="7159"/>
    <lineage>
        <taxon>Eukaryota</taxon>
        <taxon>Metazoa</taxon>
        <taxon>Ecdysozoa</taxon>
        <taxon>Arthropoda</taxon>
        <taxon>Hexapoda</taxon>
        <taxon>Insecta</taxon>
        <taxon>Pterygota</taxon>
        <taxon>Neoptera</taxon>
        <taxon>Endopterygota</taxon>
        <taxon>Diptera</taxon>
        <taxon>Nematocera</taxon>
        <taxon>Culicoidea</taxon>
        <taxon>Culicidae</taxon>
        <taxon>Culicinae</taxon>
        <taxon>Aedini</taxon>
        <taxon>Aedes</taxon>
        <taxon>Stegomyia</taxon>
    </lineage>
</organism>
<dbReference type="EMBL" id="CH477442">
    <property type="protein sequence ID" value="EAT40821.1"/>
    <property type="molecule type" value="Genomic_DNA"/>
</dbReference>
<dbReference type="AlphaFoldDB" id="Q172B7"/>
<name>Q172B7_AEDAE</name>
<reference evidence="2" key="3">
    <citation type="submission" date="2012-09" db="EMBL/GenBank/DDBJ databases">
        <authorList>
            <consortium name="VectorBase"/>
        </authorList>
    </citation>
    <scope>NUCLEOTIDE SEQUENCE</scope>
    <source>
        <strain evidence="2">Liverpool</strain>
    </source>
</reference>
<gene>
    <name evidence="2" type="ORF">AaeL_AAEL007467</name>
</gene>
<protein>
    <submittedName>
        <fullName evidence="2">AAEL007467-PA</fullName>
    </submittedName>
</protein>
<dbReference type="PaxDb" id="7159-AAEL007467-PA"/>
<evidence type="ECO:0000313" key="3">
    <source>
        <dbReference type="Proteomes" id="UP000682892"/>
    </source>
</evidence>
<dbReference type="HOGENOM" id="CLU_2485129_0_0_1"/>
<proteinExistence type="predicted"/>